<evidence type="ECO:0000313" key="1">
    <source>
        <dbReference type="EMBL" id="ALE15711.1"/>
    </source>
</evidence>
<reference evidence="1 2" key="1">
    <citation type="submission" date="2015-09" db="EMBL/GenBank/DDBJ databases">
        <title>Complete genome sequence of a benzo[a]pyrene-degrading bacterium Altererythrobacter epoxidivorans CGMCC 1.7731T.</title>
        <authorList>
            <person name="Li Z."/>
            <person name="Cheng H."/>
            <person name="Huo Y."/>
            <person name="Xu X."/>
        </authorList>
    </citation>
    <scope>NUCLEOTIDE SEQUENCE [LARGE SCALE GENOMIC DNA]</scope>
    <source>
        <strain evidence="1 2">CGMCC 1.7731</strain>
    </source>
</reference>
<organism evidence="1 2">
    <name type="scientific">Altererythrobacter epoxidivorans</name>
    <dbReference type="NCBI Taxonomy" id="361183"/>
    <lineage>
        <taxon>Bacteria</taxon>
        <taxon>Pseudomonadati</taxon>
        <taxon>Pseudomonadota</taxon>
        <taxon>Alphaproteobacteria</taxon>
        <taxon>Sphingomonadales</taxon>
        <taxon>Erythrobacteraceae</taxon>
        <taxon>Altererythrobacter</taxon>
    </lineage>
</organism>
<sequence length="80" mass="9125">MTLLSELNWTCICDLLSVVVLTYRDGFWQPDFQQNRREIDANPLRFGAWGGGRIGYREIVAGHTTLREFRGLVEELVPAG</sequence>
<keyword evidence="2" id="KW-1185">Reference proteome</keyword>
<protein>
    <submittedName>
        <fullName evidence="1">Ribosomal subunit interface protein</fullName>
    </submittedName>
</protein>
<dbReference type="KEGG" id="aep:AMC99_00399"/>
<dbReference type="EMBL" id="CP012669">
    <property type="protein sequence ID" value="ALE15711.1"/>
    <property type="molecule type" value="Genomic_DNA"/>
</dbReference>
<evidence type="ECO:0000313" key="2">
    <source>
        <dbReference type="Proteomes" id="UP000057938"/>
    </source>
</evidence>
<accession>A0A0M5KY44</accession>
<dbReference type="Proteomes" id="UP000057938">
    <property type="component" value="Chromosome"/>
</dbReference>
<gene>
    <name evidence="1" type="ORF">AMC99_00399</name>
</gene>
<proteinExistence type="predicted"/>
<name>A0A0M5KY44_9SPHN</name>
<dbReference type="AlphaFoldDB" id="A0A0M5KY44"/>